<feature type="transmembrane region" description="Helical" evidence="7">
    <location>
        <begin position="445"/>
        <end position="468"/>
    </location>
</feature>
<evidence type="ECO:0000256" key="4">
    <source>
        <dbReference type="ARBA" id="ARBA00022989"/>
    </source>
</evidence>
<keyword evidence="3 7" id="KW-0812">Transmembrane</keyword>
<feature type="transmembrane region" description="Helical" evidence="7">
    <location>
        <begin position="305"/>
        <end position="328"/>
    </location>
</feature>
<dbReference type="InterPro" id="IPR004477">
    <property type="entry name" value="ComEC_N"/>
</dbReference>
<dbReference type="EMBL" id="WOTB01000011">
    <property type="protein sequence ID" value="NHN84990.1"/>
    <property type="molecule type" value="Genomic_DNA"/>
</dbReference>
<gene>
    <name evidence="10" type="ORF">GOB93_10095</name>
</gene>
<feature type="transmembrane region" description="Helical" evidence="7">
    <location>
        <begin position="20"/>
        <end position="37"/>
    </location>
</feature>
<reference evidence="10 11" key="1">
    <citation type="journal article" date="2020" name="Int. J. Syst. Evol. Microbiol.">
        <title>Novel acetic acid bacteria from cider fermentations: Acetobacter conturbans sp. nov. and Acetobacter fallax sp. nov.</title>
        <authorList>
            <person name="Sombolestani A.S."/>
            <person name="Cleenwerck I."/>
            <person name="Cnockaert M."/>
            <person name="Borremans W."/>
            <person name="Wieme A.D."/>
            <person name="De Vuyst L."/>
            <person name="Vandamme P."/>
        </authorList>
    </citation>
    <scope>NUCLEOTIDE SEQUENCE [LARGE SCALE GENOMIC DNA]</scope>
    <source>
        <strain evidence="10 11">LMG 30640</strain>
    </source>
</reference>
<evidence type="ECO:0000256" key="5">
    <source>
        <dbReference type="ARBA" id="ARBA00023136"/>
    </source>
</evidence>
<name>A0ABX0JPT6_9PROT</name>
<dbReference type="Pfam" id="PF13567">
    <property type="entry name" value="DUF4131"/>
    <property type="match status" value="1"/>
</dbReference>
<evidence type="ECO:0000259" key="8">
    <source>
        <dbReference type="Pfam" id="PF03772"/>
    </source>
</evidence>
<evidence type="ECO:0000256" key="2">
    <source>
        <dbReference type="ARBA" id="ARBA00022475"/>
    </source>
</evidence>
<feature type="transmembrane region" description="Helical" evidence="7">
    <location>
        <begin position="340"/>
        <end position="358"/>
    </location>
</feature>
<keyword evidence="5 7" id="KW-0472">Membrane</keyword>
<dbReference type="InterPro" id="IPR052159">
    <property type="entry name" value="Competence_DNA_uptake"/>
</dbReference>
<keyword evidence="11" id="KW-1185">Reference proteome</keyword>
<sequence>MKRALPDRLQARLLSERHRLPLWLPVGLAAGVLAWFQPRYEPSPWLALAGLILSLPILIAGWWRLSGRLAGSALLCVSLGFLAAWTEGHRAPPMPELPRRAVVLTGYVLSVEQLPSRAEGDPGSRRVTLSGVRFMTWLDAGMAPLRRDLKIRLRDDDGLVFGPGDRLRIRALLSPPPFPVMPGARDLQREAWFGGLAGTGRALGAAAFAPADDGLATASGLSSGPDEAGRHAEPHTPDADDETTRRNTPTDHWPVERLRESIAARIMSVLPGTDGAIGATLLVGQSGAIPAPDRDAFAASGLSHLLAVAGLHLGIVVGLVVAVTRYGLVSVEWIALRWPCKEIAAIAGLLGGAVYVVMTGLHLPALRSLVMAALVVLALVTGRRAASMRGLAVAATLLLLTGPSVLLDVPFQMSFAAVMALIVGYEVLRLPLMRLHGEGRLSRRFLVHVLMLALTSLLAGTATLPVSMAHFGEIQPFFVVANLMAVPLTALWVMPAGLAGVLLVPFHLEALAFVPMGWGIHAIVWSAREVASWPAARIAVPMTPGPGLALFLFGLCWLCLWTRRWRLLGLAPMLAGFVSPFIMPLPDLVVAPDGGLVAVRDGEQLLLAGHSRDAWFERDALAQAFARPLADLPVNGVQADGMQTGEEQDAGSETKDGEISCGEDGVKGVCVISRAGRSVLLRAEDRSDGNDLIPDSVCAGMDLFVTVTPARRSCAGVRTVDRFTVWREGAQAVWLRRDGIRVLSDRAWSGERLWVMRPGGHGIPNLPLAQEE</sequence>
<evidence type="ECO:0000256" key="1">
    <source>
        <dbReference type="ARBA" id="ARBA00004651"/>
    </source>
</evidence>
<comment type="subcellular location">
    <subcellularLocation>
        <location evidence="1">Cell membrane</location>
        <topology evidence="1">Multi-pass membrane protein</topology>
    </subcellularLocation>
</comment>
<dbReference type="InterPro" id="IPR025405">
    <property type="entry name" value="DUF4131"/>
</dbReference>
<protein>
    <submittedName>
        <fullName evidence="10">DUF4131 domain-containing protein</fullName>
    </submittedName>
</protein>
<evidence type="ECO:0000313" key="10">
    <source>
        <dbReference type="EMBL" id="NHN84990.1"/>
    </source>
</evidence>
<evidence type="ECO:0000256" key="6">
    <source>
        <dbReference type="SAM" id="MobiDB-lite"/>
    </source>
</evidence>
<feature type="transmembrane region" description="Helical" evidence="7">
    <location>
        <begin position="43"/>
        <end position="62"/>
    </location>
</feature>
<dbReference type="Pfam" id="PF03772">
    <property type="entry name" value="Competence"/>
    <property type="match status" value="1"/>
</dbReference>
<feature type="transmembrane region" description="Helical" evidence="7">
    <location>
        <begin position="538"/>
        <end position="560"/>
    </location>
</feature>
<evidence type="ECO:0000256" key="3">
    <source>
        <dbReference type="ARBA" id="ARBA00022692"/>
    </source>
</evidence>
<feature type="region of interest" description="Disordered" evidence="6">
    <location>
        <begin position="216"/>
        <end position="251"/>
    </location>
</feature>
<dbReference type="PANTHER" id="PTHR30619">
    <property type="entry name" value="DNA INTERNALIZATION/COMPETENCE PROTEIN COMEC/REC2"/>
    <property type="match status" value="1"/>
</dbReference>
<proteinExistence type="predicted"/>
<feature type="compositionally biased region" description="Basic and acidic residues" evidence="6">
    <location>
        <begin position="227"/>
        <end position="251"/>
    </location>
</feature>
<feature type="transmembrane region" description="Helical" evidence="7">
    <location>
        <begin position="413"/>
        <end position="433"/>
    </location>
</feature>
<feature type="transmembrane region" description="Helical" evidence="7">
    <location>
        <begin position="506"/>
        <end position="526"/>
    </location>
</feature>
<dbReference type="Proteomes" id="UP000635278">
    <property type="component" value="Unassembled WGS sequence"/>
</dbReference>
<evidence type="ECO:0000259" key="9">
    <source>
        <dbReference type="Pfam" id="PF13567"/>
    </source>
</evidence>
<comment type="caution">
    <text evidence="10">The sequence shown here is derived from an EMBL/GenBank/DDBJ whole genome shotgun (WGS) entry which is preliminary data.</text>
</comment>
<organism evidence="10 11">
    <name type="scientific">Acetobacter musti</name>
    <dbReference type="NCBI Taxonomy" id="864732"/>
    <lineage>
        <taxon>Bacteria</taxon>
        <taxon>Pseudomonadati</taxon>
        <taxon>Pseudomonadota</taxon>
        <taxon>Alphaproteobacteria</taxon>
        <taxon>Acetobacterales</taxon>
        <taxon>Acetobacteraceae</taxon>
        <taxon>Acetobacter</taxon>
    </lineage>
</organism>
<dbReference type="PANTHER" id="PTHR30619:SF1">
    <property type="entry name" value="RECOMBINATION PROTEIN 2"/>
    <property type="match status" value="1"/>
</dbReference>
<dbReference type="NCBIfam" id="TIGR00360">
    <property type="entry name" value="ComEC_N-term"/>
    <property type="match status" value="1"/>
</dbReference>
<feature type="transmembrane region" description="Helical" evidence="7">
    <location>
        <begin position="388"/>
        <end position="407"/>
    </location>
</feature>
<feature type="transmembrane region" description="Helical" evidence="7">
    <location>
        <begin position="567"/>
        <end position="585"/>
    </location>
</feature>
<evidence type="ECO:0000256" key="7">
    <source>
        <dbReference type="SAM" id="Phobius"/>
    </source>
</evidence>
<evidence type="ECO:0000313" key="11">
    <source>
        <dbReference type="Proteomes" id="UP000635278"/>
    </source>
</evidence>
<feature type="domain" description="DUF4131" evidence="9">
    <location>
        <begin position="42"/>
        <end position="188"/>
    </location>
</feature>
<keyword evidence="2" id="KW-1003">Cell membrane</keyword>
<accession>A0ABX0JPT6</accession>
<dbReference type="RefSeq" id="WP_173583379.1">
    <property type="nucleotide sequence ID" value="NZ_WOTB01000011.1"/>
</dbReference>
<feature type="transmembrane region" description="Helical" evidence="7">
    <location>
        <begin position="474"/>
        <end position="494"/>
    </location>
</feature>
<keyword evidence="4 7" id="KW-1133">Transmembrane helix</keyword>
<feature type="domain" description="ComEC/Rec2-related protein" evidence="8">
    <location>
        <begin position="281"/>
        <end position="564"/>
    </location>
</feature>